<comment type="caution">
    <text evidence="2">The sequence shown here is derived from an EMBL/GenBank/DDBJ whole genome shotgun (WGS) entry which is preliminary data.</text>
</comment>
<sequence>MDGPTIIDVLRSCSLRDANKTLSSTCSLLKDPKLLTLTSRMAILYSIYGILKLKGIEESIIMLVFGTIQTLLNKMEGCTGHEQMALSVLISLAPWIPADVSWSLTQLLVDQPIPLEKITSAFKIFMLRHGQKIQPHLKTILETLMPTIRKATTDVEKQCFGQVAEILAETLDKNSDCTIELYLYECYTSYKKFYIETSSNKKSKEIQLNSLAKILCKLNSERLYPEVRWMLKEMDALRSTEQSIAYTLIEPLRTLIEDASLMPSPNLESLPNLMEVLLCLIGIFKIHKSVEGQAAATACRQLIIQLACAHSSVFYAYIRRGLNHHNEHLCLKTFNLIREIFVEKDFEGNKKSFLSKLLLLMFEEQKNNVIPGFNDE</sequence>
<gene>
    <name evidence="2" type="ORF">NDU88_005795</name>
</gene>
<evidence type="ECO:0000313" key="2">
    <source>
        <dbReference type="EMBL" id="KAJ1218212.1"/>
    </source>
</evidence>
<dbReference type="SUPFAM" id="SSF48371">
    <property type="entry name" value="ARM repeat"/>
    <property type="match status" value="1"/>
</dbReference>
<dbReference type="EMBL" id="JANPWB010000001">
    <property type="protein sequence ID" value="KAJ1218212.1"/>
    <property type="molecule type" value="Genomic_DNA"/>
</dbReference>
<name>A0AAV7WVP6_PLEWA</name>
<protein>
    <recommendedName>
        <fullName evidence="1">MROH2B-like N-terminal HEAT-repeats domain-containing protein</fullName>
    </recommendedName>
</protein>
<dbReference type="InterPro" id="IPR016024">
    <property type="entry name" value="ARM-type_fold"/>
</dbReference>
<dbReference type="AlphaFoldDB" id="A0AAV7WVP6"/>
<proteinExistence type="predicted"/>
<evidence type="ECO:0000313" key="3">
    <source>
        <dbReference type="Proteomes" id="UP001066276"/>
    </source>
</evidence>
<feature type="domain" description="MROH2B-like N-terminal HEAT-repeats" evidence="1">
    <location>
        <begin position="12"/>
        <end position="172"/>
    </location>
</feature>
<keyword evidence="3" id="KW-1185">Reference proteome</keyword>
<reference evidence="2" key="1">
    <citation type="journal article" date="2022" name="bioRxiv">
        <title>Sequencing and chromosome-scale assembly of the giantPleurodeles waltlgenome.</title>
        <authorList>
            <person name="Brown T."/>
            <person name="Elewa A."/>
            <person name="Iarovenko S."/>
            <person name="Subramanian E."/>
            <person name="Araus A.J."/>
            <person name="Petzold A."/>
            <person name="Susuki M."/>
            <person name="Suzuki K.-i.T."/>
            <person name="Hayashi T."/>
            <person name="Toyoda A."/>
            <person name="Oliveira C."/>
            <person name="Osipova E."/>
            <person name="Leigh N.D."/>
            <person name="Simon A."/>
            <person name="Yun M.H."/>
        </authorList>
    </citation>
    <scope>NUCLEOTIDE SEQUENCE</scope>
    <source>
        <strain evidence="2">20211129_DDA</strain>
        <tissue evidence="2">Liver</tissue>
    </source>
</reference>
<evidence type="ECO:0000259" key="1">
    <source>
        <dbReference type="Pfam" id="PF23221"/>
    </source>
</evidence>
<dbReference type="Proteomes" id="UP001066276">
    <property type="component" value="Chromosome 1_1"/>
</dbReference>
<dbReference type="InterPro" id="IPR056282">
    <property type="entry name" value="MROH2B-like_N_HEAT"/>
</dbReference>
<organism evidence="2 3">
    <name type="scientific">Pleurodeles waltl</name>
    <name type="common">Iberian ribbed newt</name>
    <dbReference type="NCBI Taxonomy" id="8319"/>
    <lineage>
        <taxon>Eukaryota</taxon>
        <taxon>Metazoa</taxon>
        <taxon>Chordata</taxon>
        <taxon>Craniata</taxon>
        <taxon>Vertebrata</taxon>
        <taxon>Euteleostomi</taxon>
        <taxon>Amphibia</taxon>
        <taxon>Batrachia</taxon>
        <taxon>Caudata</taxon>
        <taxon>Salamandroidea</taxon>
        <taxon>Salamandridae</taxon>
        <taxon>Pleurodelinae</taxon>
        <taxon>Pleurodeles</taxon>
    </lineage>
</organism>
<dbReference type="Pfam" id="PF23221">
    <property type="entry name" value="HEAT_MROH2B_1st"/>
    <property type="match status" value="1"/>
</dbReference>
<accession>A0AAV7WVP6</accession>